<dbReference type="Gene3D" id="1.10.10.10">
    <property type="entry name" value="Winged helix-like DNA-binding domain superfamily/Winged helix DNA-binding domain"/>
    <property type="match status" value="1"/>
</dbReference>
<keyword evidence="1" id="KW-0805">Transcription regulation</keyword>
<dbReference type="EMBL" id="JBHSED010000021">
    <property type="protein sequence ID" value="MFC4304324.1"/>
    <property type="molecule type" value="Genomic_DNA"/>
</dbReference>
<dbReference type="InterPro" id="IPR036390">
    <property type="entry name" value="WH_DNA-bd_sf"/>
</dbReference>
<dbReference type="PRINTS" id="PR00598">
    <property type="entry name" value="HTHMARR"/>
</dbReference>
<dbReference type="SMART" id="SM00347">
    <property type="entry name" value="HTH_MARR"/>
    <property type="match status" value="1"/>
</dbReference>
<evidence type="ECO:0000256" key="2">
    <source>
        <dbReference type="ARBA" id="ARBA00023125"/>
    </source>
</evidence>
<evidence type="ECO:0000313" key="6">
    <source>
        <dbReference type="Proteomes" id="UP001595755"/>
    </source>
</evidence>
<dbReference type="InterPro" id="IPR000835">
    <property type="entry name" value="HTH_MarR-typ"/>
</dbReference>
<accession>A0ABV8S9U2</accession>
<dbReference type="SUPFAM" id="SSF46785">
    <property type="entry name" value="Winged helix' DNA-binding domain"/>
    <property type="match status" value="1"/>
</dbReference>
<dbReference type="Proteomes" id="UP001595755">
    <property type="component" value="Unassembled WGS sequence"/>
</dbReference>
<dbReference type="SMART" id="SM00529">
    <property type="entry name" value="HTH_DTXR"/>
    <property type="match status" value="1"/>
</dbReference>
<dbReference type="InterPro" id="IPR022689">
    <property type="entry name" value="Iron_dep_repressor"/>
</dbReference>
<dbReference type="InterPro" id="IPR036388">
    <property type="entry name" value="WH-like_DNA-bd_sf"/>
</dbReference>
<feature type="domain" description="HTH marR-type" evidence="4">
    <location>
        <begin position="5"/>
        <end position="136"/>
    </location>
</feature>
<dbReference type="PANTHER" id="PTHR42756">
    <property type="entry name" value="TRANSCRIPTIONAL REGULATOR, MARR"/>
    <property type="match status" value="1"/>
</dbReference>
<protein>
    <submittedName>
        <fullName evidence="5">MarR family winged helix-turn-helix transcriptional regulator</fullName>
    </submittedName>
</protein>
<dbReference type="PANTHER" id="PTHR42756:SF1">
    <property type="entry name" value="TRANSCRIPTIONAL REPRESSOR OF EMRAB OPERON"/>
    <property type="match status" value="1"/>
</dbReference>
<dbReference type="RefSeq" id="WP_204605334.1">
    <property type="nucleotide sequence ID" value="NZ_JBHSED010000021.1"/>
</dbReference>
<dbReference type="Pfam" id="PF12802">
    <property type="entry name" value="MarR_2"/>
    <property type="match status" value="1"/>
</dbReference>
<evidence type="ECO:0000256" key="3">
    <source>
        <dbReference type="ARBA" id="ARBA00023163"/>
    </source>
</evidence>
<comment type="caution">
    <text evidence="5">The sequence shown here is derived from an EMBL/GenBank/DDBJ whole genome shotgun (WGS) entry which is preliminary data.</text>
</comment>
<evidence type="ECO:0000259" key="4">
    <source>
        <dbReference type="PROSITE" id="PS50995"/>
    </source>
</evidence>
<keyword evidence="2" id="KW-0238">DNA-binding</keyword>
<proteinExistence type="predicted"/>
<keyword evidence="6" id="KW-1185">Reference proteome</keyword>
<gene>
    <name evidence="5" type="ORF">ACFO1S_12875</name>
</gene>
<sequence>MDHESLELMKVFGRLYRKNIDTRIDAASRKVNEARMLLILMEREQDRMSVLELSEYLGVTSPFVSQLLNDMVERDLIVRAKDPIDRRIVRVSLTEKGKQQAFDVLRYSRKLYEGLAEHLGAEESRMLSNLLQKSIDYLDTRIYDSEKGRT</sequence>
<reference evidence="6" key="1">
    <citation type="journal article" date="2019" name="Int. J. Syst. Evol. Microbiol.">
        <title>The Global Catalogue of Microorganisms (GCM) 10K type strain sequencing project: providing services to taxonomists for standard genome sequencing and annotation.</title>
        <authorList>
            <consortium name="The Broad Institute Genomics Platform"/>
            <consortium name="The Broad Institute Genome Sequencing Center for Infectious Disease"/>
            <person name="Wu L."/>
            <person name="Ma J."/>
        </authorList>
    </citation>
    <scope>NUCLEOTIDE SEQUENCE [LARGE SCALE GENOMIC DNA]</scope>
    <source>
        <strain evidence="6">CGMCC 4.1641</strain>
    </source>
</reference>
<dbReference type="PROSITE" id="PS50995">
    <property type="entry name" value="HTH_MARR_2"/>
    <property type="match status" value="1"/>
</dbReference>
<organism evidence="5 6">
    <name type="scientific">Cohnella boryungensis</name>
    <dbReference type="NCBI Taxonomy" id="768479"/>
    <lineage>
        <taxon>Bacteria</taxon>
        <taxon>Bacillati</taxon>
        <taxon>Bacillota</taxon>
        <taxon>Bacilli</taxon>
        <taxon>Bacillales</taxon>
        <taxon>Paenibacillaceae</taxon>
        <taxon>Cohnella</taxon>
    </lineage>
</organism>
<name>A0ABV8S9U2_9BACL</name>
<evidence type="ECO:0000313" key="5">
    <source>
        <dbReference type="EMBL" id="MFC4304324.1"/>
    </source>
</evidence>
<evidence type="ECO:0000256" key="1">
    <source>
        <dbReference type="ARBA" id="ARBA00023015"/>
    </source>
</evidence>
<keyword evidence="3" id="KW-0804">Transcription</keyword>